<dbReference type="Pfam" id="PF13445">
    <property type="entry name" value="zf-RING_UBOX"/>
    <property type="match status" value="1"/>
</dbReference>
<feature type="compositionally biased region" description="Low complexity" evidence="10">
    <location>
        <begin position="117"/>
        <end position="127"/>
    </location>
</feature>
<keyword evidence="6 9" id="KW-0863">Zinc-finger</keyword>
<keyword evidence="4" id="KW-0479">Metal-binding</keyword>
<evidence type="ECO:0000313" key="13">
    <source>
        <dbReference type="EMBL" id="NDV31103.1"/>
    </source>
</evidence>
<name>A0A6B2L270_9EUKA</name>
<dbReference type="EMBL" id="GIBP01002134">
    <property type="protein sequence ID" value="NDV31103.1"/>
    <property type="molecule type" value="Transcribed_RNA"/>
</dbReference>
<keyword evidence="5" id="KW-0677">Repeat</keyword>
<dbReference type="SUPFAM" id="SSF57850">
    <property type="entry name" value="RING/U-box"/>
    <property type="match status" value="3"/>
</dbReference>
<protein>
    <recommendedName>
        <fullName evidence="2">RBR-type E3 ubiquitin transferase</fullName>
        <ecNumber evidence="2">2.3.2.31</ecNumber>
    </recommendedName>
</protein>
<dbReference type="Pfam" id="PF01485">
    <property type="entry name" value="IBR"/>
    <property type="match status" value="1"/>
</dbReference>
<evidence type="ECO:0000256" key="6">
    <source>
        <dbReference type="ARBA" id="ARBA00022771"/>
    </source>
</evidence>
<keyword evidence="3" id="KW-0808">Transferase</keyword>
<feature type="domain" description="RING-type" evidence="12">
    <location>
        <begin position="129"/>
        <end position="342"/>
    </location>
</feature>
<dbReference type="PANTHER" id="PTHR11685">
    <property type="entry name" value="RBR FAMILY RING FINGER AND IBR DOMAIN-CONTAINING"/>
    <property type="match status" value="1"/>
</dbReference>
<comment type="catalytic activity">
    <reaction evidence="1">
        <text>[E2 ubiquitin-conjugating enzyme]-S-ubiquitinyl-L-cysteine + [acceptor protein]-L-lysine = [E2 ubiquitin-conjugating enzyme]-L-cysteine + [acceptor protein]-N(6)-ubiquitinyl-L-lysine.</text>
        <dbReference type="EC" id="2.3.2.31"/>
    </reaction>
</comment>
<dbReference type="Gene3D" id="3.30.40.10">
    <property type="entry name" value="Zinc/RING finger domain, C3HC4 (zinc finger)"/>
    <property type="match status" value="1"/>
</dbReference>
<dbReference type="InterPro" id="IPR044066">
    <property type="entry name" value="TRIAD_supradom"/>
</dbReference>
<evidence type="ECO:0000256" key="4">
    <source>
        <dbReference type="ARBA" id="ARBA00022723"/>
    </source>
</evidence>
<dbReference type="EC" id="2.3.2.31" evidence="2"/>
<dbReference type="PROSITE" id="PS00518">
    <property type="entry name" value="ZF_RING_1"/>
    <property type="match status" value="1"/>
</dbReference>
<evidence type="ECO:0000256" key="5">
    <source>
        <dbReference type="ARBA" id="ARBA00022737"/>
    </source>
</evidence>
<dbReference type="GO" id="GO:0008270">
    <property type="term" value="F:zinc ion binding"/>
    <property type="evidence" value="ECO:0007669"/>
    <property type="project" value="UniProtKB-KW"/>
</dbReference>
<keyword evidence="7" id="KW-0833">Ubl conjugation pathway</keyword>
<dbReference type="InterPro" id="IPR013083">
    <property type="entry name" value="Znf_RING/FYVE/PHD"/>
</dbReference>
<evidence type="ECO:0000256" key="10">
    <source>
        <dbReference type="SAM" id="MobiDB-lite"/>
    </source>
</evidence>
<dbReference type="Pfam" id="PF22191">
    <property type="entry name" value="IBR_1"/>
    <property type="match status" value="1"/>
</dbReference>
<dbReference type="InterPro" id="IPR045840">
    <property type="entry name" value="Ariadne"/>
</dbReference>
<keyword evidence="8" id="KW-0862">Zinc</keyword>
<evidence type="ECO:0000259" key="11">
    <source>
        <dbReference type="PROSITE" id="PS50089"/>
    </source>
</evidence>
<evidence type="ECO:0000259" key="12">
    <source>
        <dbReference type="PROSITE" id="PS51873"/>
    </source>
</evidence>
<evidence type="ECO:0000256" key="8">
    <source>
        <dbReference type="ARBA" id="ARBA00022833"/>
    </source>
</evidence>
<dbReference type="Pfam" id="PF19422">
    <property type="entry name" value="Ariadne"/>
    <property type="match status" value="1"/>
</dbReference>
<dbReference type="InterPro" id="IPR027370">
    <property type="entry name" value="Znf-RING_euk"/>
</dbReference>
<dbReference type="FunFam" id="3.30.40.10:FF:000019">
    <property type="entry name" value="RBR-type E3 ubiquitin transferase"/>
    <property type="match status" value="1"/>
</dbReference>
<evidence type="ECO:0000256" key="9">
    <source>
        <dbReference type="PROSITE-ProRule" id="PRU00175"/>
    </source>
</evidence>
<dbReference type="PROSITE" id="PS50089">
    <property type="entry name" value="ZF_RING_2"/>
    <property type="match status" value="1"/>
</dbReference>
<dbReference type="InterPro" id="IPR017907">
    <property type="entry name" value="Znf_RING_CS"/>
</dbReference>
<dbReference type="AlphaFoldDB" id="A0A6B2L270"/>
<dbReference type="InterPro" id="IPR031127">
    <property type="entry name" value="E3_UB_ligase_RBR"/>
</dbReference>
<dbReference type="InterPro" id="IPR002867">
    <property type="entry name" value="IBR_dom"/>
</dbReference>
<accession>A0A6B2L270</accession>
<feature type="domain" description="RING-type" evidence="11">
    <location>
        <begin position="133"/>
        <end position="177"/>
    </location>
</feature>
<dbReference type="InterPro" id="IPR048962">
    <property type="entry name" value="ARIH1-like_UBL"/>
</dbReference>
<dbReference type="SMART" id="SM00647">
    <property type="entry name" value="IBR"/>
    <property type="match status" value="2"/>
</dbReference>
<sequence>MSDDEEYVDYDPYDNDDGDEVAGYFEEIDVNYKDEPNYTVLTVQDIENEQKESIKAVSDILAIPDGTARHLLIWMKWNKDKLIDKFNEGEPSRIYKQTGIKNPSKKKKHKKTDKKASPTSSPAAPVSPTTKTCSICFDDVKTSKMKKISCGHSFCRDCWKFYIRNQVTEGALQVSCPQKGCKVLLEFELIEKFLDAEGKERYRKIMNNEYIQVVNNLRWCPGKNCEKVIKVQLLKDKKVVCSCKTKFCFSCGEFPHEPADCMMVKEWNLKNQKEGDNAKWFATYTKECPKCKAIIHKDGGCQYMRCTNCKHAFCWMCLGAFDHTNHSCNQLKEDGDPTSERAKVNKYIHFFSRYQTHNQSLELENRLKEKAKAMVQEMLANGSNLIEVKYIKEATKALKQCRSTLKYTYIYGYYLPKHVNRSIFEYLQGDLEQQVEKLSQLLESKGQTERLPIINATEYVLQRQKNLLQGLLEGEITGKGGEEEKVYKVQSEYDGWIYNA</sequence>
<organism evidence="13">
    <name type="scientific">Arcella intermedia</name>
    <dbReference type="NCBI Taxonomy" id="1963864"/>
    <lineage>
        <taxon>Eukaryota</taxon>
        <taxon>Amoebozoa</taxon>
        <taxon>Tubulinea</taxon>
        <taxon>Elardia</taxon>
        <taxon>Arcellinida</taxon>
        <taxon>Sphaerothecina</taxon>
        <taxon>Arcellidae</taxon>
        <taxon>Arcella</taxon>
    </lineage>
</organism>
<proteinExistence type="predicted"/>
<dbReference type="GO" id="GO:0061630">
    <property type="term" value="F:ubiquitin protein ligase activity"/>
    <property type="evidence" value="ECO:0007669"/>
    <property type="project" value="UniProtKB-EC"/>
</dbReference>
<feature type="region of interest" description="Disordered" evidence="10">
    <location>
        <begin position="94"/>
        <end position="127"/>
    </location>
</feature>
<evidence type="ECO:0000256" key="7">
    <source>
        <dbReference type="ARBA" id="ARBA00022786"/>
    </source>
</evidence>
<evidence type="ECO:0000256" key="1">
    <source>
        <dbReference type="ARBA" id="ARBA00001798"/>
    </source>
</evidence>
<evidence type="ECO:0000256" key="2">
    <source>
        <dbReference type="ARBA" id="ARBA00012251"/>
    </source>
</evidence>
<dbReference type="CDD" id="cd16773">
    <property type="entry name" value="RING-HC_RBR_TRIAD1"/>
    <property type="match status" value="1"/>
</dbReference>
<dbReference type="PROSITE" id="PS51873">
    <property type="entry name" value="TRIAD"/>
    <property type="match status" value="1"/>
</dbReference>
<evidence type="ECO:0000256" key="3">
    <source>
        <dbReference type="ARBA" id="ARBA00022679"/>
    </source>
</evidence>
<feature type="compositionally biased region" description="Basic residues" evidence="10">
    <location>
        <begin position="103"/>
        <end position="113"/>
    </location>
</feature>
<dbReference type="Gene3D" id="1.20.120.1750">
    <property type="match status" value="1"/>
</dbReference>
<reference evidence="13" key="1">
    <citation type="journal article" date="2020" name="J. Eukaryot. Microbiol.">
        <title>De novo Sequencing, Assembly and Annotation of the Transcriptome for the Free-Living Testate Amoeba Arcella intermedia.</title>
        <authorList>
            <person name="Ribeiro G.M."/>
            <person name="Porfirio-Sousa A.L."/>
            <person name="Maurer-Alcala X.X."/>
            <person name="Katz L.A."/>
            <person name="Lahr D.J.G."/>
        </authorList>
    </citation>
    <scope>NUCLEOTIDE SEQUENCE</scope>
</reference>
<dbReference type="GO" id="GO:0016567">
    <property type="term" value="P:protein ubiquitination"/>
    <property type="evidence" value="ECO:0007669"/>
    <property type="project" value="InterPro"/>
</dbReference>
<dbReference type="SMART" id="SM00184">
    <property type="entry name" value="RING"/>
    <property type="match status" value="2"/>
</dbReference>
<dbReference type="Pfam" id="PF21235">
    <property type="entry name" value="UBA_ARI1"/>
    <property type="match status" value="1"/>
</dbReference>
<dbReference type="InterPro" id="IPR001841">
    <property type="entry name" value="Znf_RING"/>
</dbReference>